<organism evidence="13 14">
    <name type="scientific">Simiaoa sunii</name>
    <dbReference type="NCBI Taxonomy" id="2763672"/>
    <lineage>
        <taxon>Bacteria</taxon>
        <taxon>Bacillati</taxon>
        <taxon>Bacillota</taxon>
        <taxon>Clostridia</taxon>
        <taxon>Lachnospirales</taxon>
        <taxon>Lachnospiraceae</taxon>
        <taxon>Simiaoa</taxon>
    </lineage>
</organism>
<evidence type="ECO:0000256" key="8">
    <source>
        <dbReference type="ARBA" id="ARBA00022927"/>
    </source>
</evidence>
<reference evidence="13 14" key="1">
    <citation type="submission" date="2020-08" db="EMBL/GenBank/DDBJ databases">
        <authorList>
            <person name="Liu C."/>
            <person name="Sun Q."/>
        </authorList>
    </citation>
    <scope>NUCLEOTIDE SEQUENCE [LARGE SCALE GENOMIC DNA]</scope>
    <source>
        <strain evidence="13 14">NSJ-8</strain>
    </source>
</reference>
<keyword evidence="4" id="KW-0813">Transport</keyword>
<dbReference type="AlphaFoldDB" id="A0A7G9FS37"/>
<accession>A0A7G9FS37</accession>
<dbReference type="GO" id="GO:0009288">
    <property type="term" value="C:bacterial-type flagellum"/>
    <property type="evidence" value="ECO:0007669"/>
    <property type="project" value="InterPro"/>
</dbReference>
<proteinExistence type="inferred from homology"/>
<evidence type="ECO:0000256" key="6">
    <source>
        <dbReference type="ARBA" id="ARBA00022500"/>
    </source>
</evidence>
<dbReference type="GO" id="GO:0015031">
    <property type="term" value="P:protein transport"/>
    <property type="evidence" value="ECO:0007669"/>
    <property type="project" value="UniProtKB-KW"/>
</dbReference>
<dbReference type="Pfam" id="PF02050">
    <property type="entry name" value="FliJ"/>
    <property type="match status" value="1"/>
</dbReference>
<dbReference type="GO" id="GO:0071973">
    <property type="term" value="P:bacterial-type flagellum-dependent cell motility"/>
    <property type="evidence" value="ECO:0007669"/>
    <property type="project" value="InterPro"/>
</dbReference>
<dbReference type="NCBIfam" id="TIGR02473">
    <property type="entry name" value="flagell_FliJ"/>
    <property type="match status" value="1"/>
</dbReference>
<gene>
    <name evidence="13" type="primary">fliJ</name>
    <name evidence="13" type="ORF">H9Q77_09520</name>
</gene>
<evidence type="ECO:0000256" key="9">
    <source>
        <dbReference type="ARBA" id="ARBA00023136"/>
    </source>
</evidence>
<dbReference type="GO" id="GO:0005886">
    <property type="term" value="C:plasma membrane"/>
    <property type="evidence" value="ECO:0007669"/>
    <property type="project" value="UniProtKB-SubCell"/>
</dbReference>
<dbReference type="RefSeq" id="WP_022153897.1">
    <property type="nucleotide sequence ID" value="NZ_CP060633.1"/>
</dbReference>
<keyword evidence="10" id="KW-1006">Bacterial flagellum protein export</keyword>
<keyword evidence="13" id="KW-0282">Flagellum</keyword>
<dbReference type="InterPro" id="IPR053716">
    <property type="entry name" value="Flag_assembly_chemotaxis_eff"/>
</dbReference>
<evidence type="ECO:0000256" key="11">
    <source>
        <dbReference type="SAM" id="Coils"/>
    </source>
</evidence>
<keyword evidence="9" id="KW-0472">Membrane</keyword>
<protein>
    <recommendedName>
        <fullName evidence="3">Flagellar FliJ protein</fullName>
    </recommendedName>
</protein>
<evidence type="ECO:0000256" key="10">
    <source>
        <dbReference type="ARBA" id="ARBA00023225"/>
    </source>
</evidence>
<keyword evidence="7" id="KW-1005">Bacterial flagellum biogenesis</keyword>
<dbReference type="KEGG" id="ssun:H9Q77_09520"/>
<feature type="compositionally biased region" description="Basic and acidic residues" evidence="12">
    <location>
        <begin position="153"/>
        <end position="171"/>
    </location>
</feature>
<evidence type="ECO:0000256" key="12">
    <source>
        <dbReference type="SAM" id="MobiDB-lite"/>
    </source>
</evidence>
<dbReference type="EMBL" id="CP060633">
    <property type="protein sequence ID" value="QNM01369.1"/>
    <property type="molecule type" value="Genomic_DNA"/>
</dbReference>
<dbReference type="InterPro" id="IPR012823">
    <property type="entry name" value="Flagell_FliJ"/>
</dbReference>
<evidence type="ECO:0000313" key="14">
    <source>
        <dbReference type="Proteomes" id="UP000515981"/>
    </source>
</evidence>
<feature type="coiled-coil region" evidence="11">
    <location>
        <begin position="81"/>
        <end position="115"/>
    </location>
</feature>
<dbReference type="Proteomes" id="UP000515981">
    <property type="component" value="Chromosome"/>
</dbReference>
<keyword evidence="5" id="KW-1003">Cell membrane</keyword>
<feature type="region of interest" description="Disordered" evidence="12">
    <location>
        <begin position="134"/>
        <end position="171"/>
    </location>
</feature>
<evidence type="ECO:0000256" key="5">
    <source>
        <dbReference type="ARBA" id="ARBA00022475"/>
    </source>
</evidence>
<evidence type="ECO:0000256" key="4">
    <source>
        <dbReference type="ARBA" id="ARBA00022448"/>
    </source>
</evidence>
<keyword evidence="6" id="KW-0145">Chemotaxis</keyword>
<evidence type="ECO:0000313" key="13">
    <source>
        <dbReference type="EMBL" id="QNM01369.1"/>
    </source>
</evidence>
<comment type="subcellular location">
    <subcellularLocation>
        <location evidence="1">Cell membrane</location>
        <topology evidence="1">Peripheral membrane protein</topology>
        <orientation evidence="1">Cytoplasmic side</orientation>
    </subcellularLocation>
</comment>
<evidence type="ECO:0000256" key="2">
    <source>
        <dbReference type="ARBA" id="ARBA00010004"/>
    </source>
</evidence>
<keyword evidence="13" id="KW-0969">Cilium</keyword>
<evidence type="ECO:0000256" key="1">
    <source>
        <dbReference type="ARBA" id="ARBA00004413"/>
    </source>
</evidence>
<keyword evidence="14" id="KW-1185">Reference proteome</keyword>
<keyword evidence="8" id="KW-0653">Protein transport</keyword>
<dbReference type="GO" id="GO:0006935">
    <property type="term" value="P:chemotaxis"/>
    <property type="evidence" value="ECO:0007669"/>
    <property type="project" value="UniProtKB-KW"/>
</dbReference>
<evidence type="ECO:0000256" key="7">
    <source>
        <dbReference type="ARBA" id="ARBA00022795"/>
    </source>
</evidence>
<keyword evidence="11" id="KW-0175">Coiled coil</keyword>
<comment type="similarity">
    <text evidence="2">Belongs to the FliJ family.</text>
</comment>
<keyword evidence="13" id="KW-0966">Cell projection</keyword>
<sequence length="171" mass="19659">MAKFRYSLQNILNIKEKMETQAKQEFGMAQTALNVEIEHLERLKARKREYEEESGGLLQGKLDLRAIEENKEALLKMDSLVAAQCIRVDKAKENVEAARERMAEAMKERKMHETLREKAFEAFLQEENHAESKAIDELTSYTYGQKKPAGGLRQREDINGKRKDSGRADNG</sequence>
<dbReference type="GO" id="GO:0044781">
    <property type="term" value="P:bacterial-type flagellum organization"/>
    <property type="evidence" value="ECO:0007669"/>
    <property type="project" value="UniProtKB-KW"/>
</dbReference>
<name>A0A7G9FS37_9FIRM</name>
<evidence type="ECO:0000256" key="3">
    <source>
        <dbReference type="ARBA" id="ARBA00020392"/>
    </source>
</evidence>
<dbReference type="Gene3D" id="1.10.287.1700">
    <property type="match status" value="1"/>
</dbReference>